<sequence>MLFRAAANDFVKVLLNPSVDDEDNLFEPGLHGVVEGIVHNDFAVLANGVDLLESAVATAHAGGHHDKSWFLHDLFAPCSL</sequence>
<gene>
    <name evidence="1" type="ORF">SDC9_161886</name>
</gene>
<name>A0A645FMJ3_9ZZZZ</name>
<evidence type="ECO:0000313" key="1">
    <source>
        <dbReference type="EMBL" id="MPN14559.1"/>
    </source>
</evidence>
<protein>
    <submittedName>
        <fullName evidence="1">Uncharacterized protein</fullName>
    </submittedName>
</protein>
<organism evidence="1">
    <name type="scientific">bioreactor metagenome</name>
    <dbReference type="NCBI Taxonomy" id="1076179"/>
    <lineage>
        <taxon>unclassified sequences</taxon>
        <taxon>metagenomes</taxon>
        <taxon>ecological metagenomes</taxon>
    </lineage>
</organism>
<proteinExistence type="predicted"/>
<reference evidence="1" key="1">
    <citation type="submission" date="2019-08" db="EMBL/GenBank/DDBJ databases">
        <authorList>
            <person name="Kucharzyk K."/>
            <person name="Murdoch R.W."/>
            <person name="Higgins S."/>
            <person name="Loffler F."/>
        </authorList>
    </citation>
    <scope>NUCLEOTIDE SEQUENCE</scope>
</reference>
<dbReference type="EMBL" id="VSSQ01061197">
    <property type="protein sequence ID" value="MPN14559.1"/>
    <property type="molecule type" value="Genomic_DNA"/>
</dbReference>
<dbReference type="AlphaFoldDB" id="A0A645FMJ3"/>
<accession>A0A645FMJ3</accession>
<comment type="caution">
    <text evidence="1">The sequence shown here is derived from an EMBL/GenBank/DDBJ whole genome shotgun (WGS) entry which is preliminary data.</text>
</comment>